<dbReference type="InterPro" id="IPR045585">
    <property type="entry name" value="CdaA_N"/>
</dbReference>
<reference evidence="12" key="1">
    <citation type="journal article" date="2020" name="mSystems">
        <title>Genome- and Community-Level Interaction Insights into Carbon Utilization and Element Cycling Functions of Hydrothermarchaeota in Hydrothermal Sediment.</title>
        <authorList>
            <person name="Zhou Z."/>
            <person name="Liu Y."/>
            <person name="Xu W."/>
            <person name="Pan J."/>
            <person name="Luo Z.H."/>
            <person name="Li M."/>
        </authorList>
    </citation>
    <scope>NUCLEOTIDE SEQUENCE [LARGE SCALE GENOMIC DNA]</scope>
    <source>
        <strain evidence="12">HyVt-460</strain>
    </source>
</reference>
<keyword evidence="3 10" id="KW-0808">Transferase</keyword>
<evidence type="ECO:0000259" key="11">
    <source>
        <dbReference type="PROSITE" id="PS51794"/>
    </source>
</evidence>
<feature type="domain" description="DAC" evidence="11">
    <location>
        <begin position="82"/>
        <end position="239"/>
    </location>
</feature>
<comment type="similarity">
    <text evidence="10">Belongs to the adenylate cyclase family. DacA/CdaA subfamily.</text>
</comment>
<dbReference type="InterPro" id="IPR034701">
    <property type="entry name" value="CdaA"/>
</dbReference>
<feature type="transmembrane region" description="Helical" evidence="10">
    <location>
        <begin position="36"/>
        <end position="53"/>
    </location>
</feature>
<dbReference type="PANTHER" id="PTHR34185">
    <property type="entry name" value="DIADENYLATE CYCLASE"/>
    <property type="match status" value="1"/>
</dbReference>
<feature type="transmembrane region" description="Helical" evidence="10">
    <location>
        <begin position="59"/>
        <end position="81"/>
    </location>
</feature>
<keyword evidence="4 10" id="KW-0812">Transmembrane</keyword>
<dbReference type="GO" id="GO:0006171">
    <property type="term" value="P:cAMP biosynthetic process"/>
    <property type="evidence" value="ECO:0007669"/>
    <property type="project" value="InterPro"/>
</dbReference>
<comment type="function">
    <text evidence="10">Catalyzes the condensation of 2 ATP molecules into cyclic di-AMP (c-di-AMP), a second messenger used to regulate differing processes in different bacteria.</text>
</comment>
<proteinExistence type="inferred from homology"/>
<evidence type="ECO:0000256" key="1">
    <source>
        <dbReference type="ARBA" id="ARBA00000877"/>
    </source>
</evidence>
<dbReference type="InterPro" id="IPR014046">
    <property type="entry name" value="C-di-AMP_synthase"/>
</dbReference>
<dbReference type="EC" id="2.7.7.85" evidence="10"/>
<dbReference type="PROSITE" id="PS51794">
    <property type="entry name" value="DAC"/>
    <property type="match status" value="1"/>
</dbReference>
<evidence type="ECO:0000256" key="2">
    <source>
        <dbReference type="ARBA" id="ARBA00022475"/>
    </source>
</evidence>
<dbReference type="GO" id="GO:0005524">
    <property type="term" value="F:ATP binding"/>
    <property type="evidence" value="ECO:0007669"/>
    <property type="project" value="UniProtKB-UniRule"/>
</dbReference>
<organism evidence="12">
    <name type="scientific">Caldithrix abyssi</name>
    <dbReference type="NCBI Taxonomy" id="187145"/>
    <lineage>
        <taxon>Bacteria</taxon>
        <taxon>Pseudomonadati</taxon>
        <taxon>Calditrichota</taxon>
        <taxon>Calditrichia</taxon>
        <taxon>Calditrichales</taxon>
        <taxon>Calditrichaceae</taxon>
        <taxon>Caldithrix</taxon>
    </lineage>
</organism>
<dbReference type="EMBL" id="DRLI01000100">
    <property type="protein sequence ID" value="HHM01884.1"/>
    <property type="molecule type" value="Genomic_DNA"/>
</dbReference>
<dbReference type="Gene3D" id="3.40.1700.10">
    <property type="entry name" value="DNA integrity scanning protein, DisA, N-terminal domain"/>
    <property type="match status" value="1"/>
</dbReference>
<dbReference type="InterPro" id="IPR050338">
    <property type="entry name" value="DisA"/>
</dbReference>
<dbReference type="Proteomes" id="UP000885771">
    <property type="component" value="Unassembled WGS sequence"/>
</dbReference>
<evidence type="ECO:0000256" key="8">
    <source>
        <dbReference type="ARBA" id="ARBA00022989"/>
    </source>
</evidence>
<dbReference type="PIRSF" id="PIRSF004793">
    <property type="entry name" value="UCP004793"/>
    <property type="match status" value="1"/>
</dbReference>
<feature type="transmembrane region" description="Helical" evidence="10">
    <location>
        <begin position="6"/>
        <end position="29"/>
    </location>
</feature>
<dbReference type="InterPro" id="IPR036888">
    <property type="entry name" value="DNA_integrity_DisA_N_sf"/>
</dbReference>
<gene>
    <name evidence="10" type="primary">dacA</name>
    <name evidence="12" type="ORF">ENJ15_02655</name>
</gene>
<evidence type="ECO:0000256" key="9">
    <source>
        <dbReference type="ARBA" id="ARBA00023136"/>
    </source>
</evidence>
<dbReference type="Pfam" id="PF02457">
    <property type="entry name" value="DAC"/>
    <property type="match status" value="1"/>
</dbReference>
<dbReference type="SUPFAM" id="SSF143597">
    <property type="entry name" value="YojJ-like"/>
    <property type="match status" value="1"/>
</dbReference>
<accession>A0A7V5VEX6</accession>
<name>A0A7V5VEX6_CALAY</name>
<keyword evidence="6 10" id="KW-0547">Nucleotide-binding</keyword>
<evidence type="ECO:0000256" key="10">
    <source>
        <dbReference type="HAMAP-Rule" id="MF_01499"/>
    </source>
</evidence>
<keyword evidence="7 10" id="KW-0067">ATP-binding</keyword>
<evidence type="ECO:0000256" key="3">
    <source>
        <dbReference type="ARBA" id="ARBA00022679"/>
    </source>
</evidence>
<dbReference type="GO" id="GO:0106408">
    <property type="term" value="F:diadenylate cyclase activity"/>
    <property type="evidence" value="ECO:0007669"/>
    <property type="project" value="UniProtKB-EC"/>
</dbReference>
<comment type="caution">
    <text evidence="10">Lacks conserved residue(s) required for the propagation of feature annotation.</text>
</comment>
<keyword evidence="8 10" id="KW-1133">Transmembrane helix</keyword>
<dbReference type="GO" id="GO:0004016">
    <property type="term" value="F:adenylate cyclase activity"/>
    <property type="evidence" value="ECO:0007669"/>
    <property type="project" value="UniProtKB-UniRule"/>
</dbReference>
<dbReference type="FunFam" id="3.40.1700.10:FF:000002">
    <property type="entry name" value="Diadenylate cyclase"/>
    <property type="match status" value="1"/>
</dbReference>
<evidence type="ECO:0000313" key="12">
    <source>
        <dbReference type="EMBL" id="HHM01884.1"/>
    </source>
</evidence>
<dbReference type="Pfam" id="PF19293">
    <property type="entry name" value="CdaA_N"/>
    <property type="match status" value="1"/>
</dbReference>
<evidence type="ECO:0000256" key="5">
    <source>
        <dbReference type="ARBA" id="ARBA00022695"/>
    </source>
</evidence>
<dbReference type="HAMAP" id="MF_01499">
    <property type="entry name" value="DacA"/>
    <property type="match status" value="1"/>
</dbReference>
<protein>
    <recommendedName>
        <fullName evidence="10">Diadenylate cyclase</fullName>
        <shortName evidence="10">DAC</shortName>
        <ecNumber evidence="10">2.7.7.85</ecNumber>
    </recommendedName>
    <alternativeName>
        <fullName evidence="10">Cyclic-di-AMP synthase</fullName>
        <shortName evidence="10">c-di-AMP synthase</shortName>
    </alternativeName>
</protein>
<evidence type="ECO:0000256" key="4">
    <source>
        <dbReference type="ARBA" id="ARBA00022692"/>
    </source>
</evidence>
<evidence type="ECO:0000256" key="7">
    <source>
        <dbReference type="ARBA" id="ARBA00022840"/>
    </source>
</evidence>
<dbReference type="AlphaFoldDB" id="A0A7V5VEX6"/>
<dbReference type="InterPro" id="IPR003390">
    <property type="entry name" value="DNA_integrity_scan_DisA_N"/>
</dbReference>
<comment type="catalytic activity">
    <reaction evidence="1 10">
        <text>2 ATP = 3',3'-c-di-AMP + 2 diphosphate</text>
        <dbReference type="Rhea" id="RHEA:35655"/>
        <dbReference type="ChEBI" id="CHEBI:30616"/>
        <dbReference type="ChEBI" id="CHEBI:33019"/>
        <dbReference type="ChEBI" id="CHEBI:71500"/>
        <dbReference type="EC" id="2.7.7.85"/>
    </reaction>
</comment>
<dbReference type="NCBIfam" id="TIGR00159">
    <property type="entry name" value="diadenylate cyclase CdaA"/>
    <property type="match status" value="1"/>
</dbReference>
<evidence type="ECO:0000256" key="6">
    <source>
        <dbReference type="ARBA" id="ARBA00022741"/>
    </source>
</evidence>
<keyword evidence="5 10" id="KW-0548">Nucleotidyltransferase</keyword>
<dbReference type="PANTHER" id="PTHR34185:SF1">
    <property type="entry name" value="DIADENYLATE CYCLASE"/>
    <property type="match status" value="1"/>
</dbReference>
<keyword evidence="2 10" id="KW-1003">Cell membrane</keyword>
<keyword evidence="9 10" id="KW-0472">Membrane</keyword>
<comment type="caution">
    <text evidence="12">The sequence shown here is derived from an EMBL/GenBank/DDBJ whole genome shotgun (WGS) entry which is preliminary data.</text>
</comment>
<sequence length="268" mass="29822">MIFKIGFLPVTFIDVLDVLIVTAIIFKLYQFLKGGVAIRMFVGLLLILLFSVVGELMNMSALTWIMSSLKTVWVLAFVIIFQPELRRLLIYLGQNRVIRTIVRVGDLEFIDQIIKTALDLSKKNYGALIVLTRDMGLKNIIETGITVQARLSEQLLSSIFNPRSPLHDGAVVVQNDIILAAKCLLPLSQNPDIDPALGTRHRAALGLSEQSDALVLVVSEETGMISYAEEGKLVRGLTESLLRKKLNEVFTAQPGEKSGWRFNLLTNN</sequence>
<comment type="subunit">
    <text evidence="10">Probably a homodimer.</text>
</comment>